<dbReference type="InterPro" id="IPR010364">
    <property type="entry name" value="Uncharacterised_IM_CreD"/>
</dbReference>
<reference evidence="2" key="1">
    <citation type="submission" date="2021-01" db="EMBL/GenBank/DDBJ databases">
        <title>Fulvivirga kasyanovii gen. nov., sp nov., a novel member of the phylum Bacteroidetes isolated from seawater in a mussel farm.</title>
        <authorList>
            <person name="Zhao L.-H."/>
            <person name="Wang Z.-J."/>
        </authorList>
    </citation>
    <scope>NUCLEOTIDE SEQUENCE</scope>
    <source>
        <strain evidence="2">2943</strain>
    </source>
</reference>
<evidence type="ECO:0000256" key="1">
    <source>
        <dbReference type="SAM" id="Phobius"/>
    </source>
</evidence>
<evidence type="ECO:0000313" key="3">
    <source>
        <dbReference type="Proteomes" id="UP000659388"/>
    </source>
</evidence>
<keyword evidence="1" id="KW-1133">Transmembrane helix</keyword>
<proteinExistence type="predicted"/>
<dbReference type="Pfam" id="PF06123">
    <property type="entry name" value="CreD"/>
    <property type="match status" value="1"/>
</dbReference>
<dbReference type="GO" id="GO:0005886">
    <property type="term" value="C:plasma membrane"/>
    <property type="evidence" value="ECO:0007669"/>
    <property type="project" value="TreeGrafter"/>
</dbReference>
<feature type="transmembrane region" description="Helical" evidence="1">
    <location>
        <begin position="20"/>
        <end position="38"/>
    </location>
</feature>
<feature type="transmembrane region" description="Helical" evidence="1">
    <location>
        <begin position="335"/>
        <end position="354"/>
    </location>
</feature>
<keyword evidence="1" id="KW-0812">Transmembrane</keyword>
<sequence length="449" mass="50882">MEKSEQNTLEKINNGIKNSIILKVVTITVIALFLLIPASSIQSLISERQFNRIEAVKEVSSKWGGEQELTGPYLTVPYKMYYKSDDELKYEVKRAHFLPEKLNIDGEVTPNSLKRGIYEVVLYNTKLNFTGVFSKPDFSMWNVNDEDILWDDAYLSIGIPDMSGVKEQVNVLWDKRKLPVEGGVADYDIVRSGITARVALSNSNEENHSFNFTLDLNGNESLSFIPLGESTDVNLKSSWADPSFSGNFLPTEREVSDEGFEAKWKIFSLNRNFPQQWINDAYSIGAASFGVHLMLPVDDYQKNMRSAKYAMLIIAFTFAIFFLVEILNKKKFHPFQYVLVGLAIVLFYSLLLSFSEHTGFNVAYLISSAAVVALISVYISAVFKQIKITLITTILLSVIYFFIYIILQLQDFALLVGSVGLFVALACVMYFSRNIDWYNINKKPVEGLQ</sequence>
<evidence type="ECO:0000313" key="2">
    <source>
        <dbReference type="EMBL" id="MBL3654656.1"/>
    </source>
</evidence>
<keyword evidence="1" id="KW-0472">Membrane</keyword>
<dbReference type="AlphaFoldDB" id="A0A937JYZ8"/>
<protein>
    <submittedName>
        <fullName evidence="2">Cell envelope integrity protein CreD</fullName>
    </submittedName>
</protein>
<name>A0A937JYZ8_9BACT</name>
<organism evidence="2 3">
    <name type="scientific">Fulvivirga sediminis</name>
    <dbReference type="NCBI Taxonomy" id="2803949"/>
    <lineage>
        <taxon>Bacteria</taxon>
        <taxon>Pseudomonadati</taxon>
        <taxon>Bacteroidota</taxon>
        <taxon>Cytophagia</taxon>
        <taxon>Cytophagales</taxon>
        <taxon>Fulvivirgaceae</taxon>
        <taxon>Fulvivirga</taxon>
    </lineage>
</organism>
<comment type="caution">
    <text evidence="2">The sequence shown here is derived from an EMBL/GenBank/DDBJ whole genome shotgun (WGS) entry which is preliminary data.</text>
</comment>
<gene>
    <name evidence="2" type="primary">creD</name>
    <name evidence="2" type="ORF">JL102_00825</name>
</gene>
<dbReference type="PANTHER" id="PTHR30092">
    <property type="entry name" value="INNER MEMBRANE PROTEIN CRED"/>
    <property type="match status" value="1"/>
</dbReference>
<accession>A0A937JYZ8</accession>
<dbReference type="EMBL" id="JAESIY010000001">
    <property type="protein sequence ID" value="MBL3654656.1"/>
    <property type="molecule type" value="Genomic_DNA"/>
</dbReference>
<dbReference type="PIRSF" id="PIRSF004548">
    <property type="entry name" value="CreD"/>
    <property type="match status" value="1"/>
</dbReference>
<dbReference type="Proteomes" id="UP000659388">
    <property type="component" value="Unassembled WGS sequence"/>
</dbReference>
<feature type="transmembrane region" description="Helical" evidence="1">
    <location>
        <begin position="388"/>
        <end position="406"/>
    </location>
</feature>
<dbReference type="PANTHER" id="PTHR30092:SF0">
    <property type="entry name" value="INNER MEMBRANE PROTEIN CRED"/>
    <property type="match status" value="1"/>
</dbReference>
<feature type="transmembrane region" description="Helical" evidence="1">
    <location>
        <begin position="412"/>
        <end position="432"/>
    </location>
</feature>
<dbReference type="RefSeq" id="WP_202241677.1">
    <property type="nucleotide sequence ID" value="NZ_JAESIY010000001.1"/>
</dbReference>
<dbReference type="NCBIfam" id="NF008712">
    <property type="entry name" value="PRK11715.1-1"/>
    <property type="match status" value="1"/>
</dbReference>
<feature type="transmembrane region" description="Helical" evidence="1">
    <location>
        <begin position="360"/>
        <end position="381"/>
    </location>
</feature>
<keyword evidence="3" id="KW-1185">Reference proteome</keyword>
<feature type="transmembrane region" description="Helical" evidence="1">
    <location>
        <begin position="309"/>
        <end position="328"/>
    </location>
</feature>